<evidence type="ECO:0000259" key="6">
    <source>
        <dbReference type="Pfam" id="PF08245"/>
    </source>
</evidence>
<dbReference type="PANTHER" id="PTHR23135:SF18">
    <property type="entry name" value="CYANOPHYCIN SYNTHETASE"/>
    <property type="match status" value="1"/>
</dbReference>
<dbReference type="Gene3D" id="3.40.1190.10">
    <property type="entry name" value="Mur-like, catalytic domain"/>
    <property type="match status" value="1"/>
</dbReference>
<feature type="domain" description="Mur ligase central" evidence="6">
    <location>
        <begin position="172"/>
        <end position="379"/>
    </location>
</feature>
<evidence type="ECO:0000256" key="4">
    <source>
        <dbReference type="ARBA" id="ARBA00022840"/>
    </source>
</evidence>
<reference evidence="7 8" key="1">
    <citation type="submission" date="2015-09" db="EMBL/GenBank/DDBJ databases">
        <authorList>
            <consortium name="Pathogen Informatics"/>
        </authorList>
    </citation>
    <scope>NUCLEOTIDE SEQUENCE [LARGE SCALE GENOMIC DNA]</scope>
    <source>
        <strain evidence="7 8">2789STDY5834856</strain>
    </source>
</reference>
<gene>
    <name evidence="7" type="primary">cphA_1</name>
    <name evidence="7" type="ORF">ERS852471_00507</name>
</gene>
<dbReference type="InterPro" id="IPR036615">
    <property type="entry name" value="Mur_ligase_C_dom_sf"/>
</dbReference>
<comment type="pathway">
    <text evidence="1">Cell wall biogenesis; peptidoglycan biosynthesis.</text>
</comment>
<protein>
    <submittedName>
        <fullName evidence="7">Mur ligase</fullName>
        <ecNumber evidence="7">6.3.2.29</ecNumber>
    </submittedName>
</protein>
<evidence type="ECO:0000259" key="5">
    <source>
        <dbReference type="Pfam" id="PF02875"/>
    </source>
</evidence>
<name>A0A173ZWG5_9CLOT</name>
<dbReference type="Pfam" id="PF08245">
    <property type="entry name" value="Mur_ligase_M"/>
    <property type="match status" value="1"/>
</dbReference>
<dbReference type="InterPro" id="IPR018109">
    <property type="entry name" value="Folylpolyglutamate_synth_CS"/>
</dbReference>
<evidence type="ECO:0000256" key="3">
    <source>
        <dbReference type="ARBA" id="ARBA00022741"/>
    </source>
</evidence>
<evidence type="ECO:0000256" key="1">
    <source>
        <dbReference type="ARBA" id="ARBA00004752"/>
    </source>
</evidence>
<dbReference type="SUPFAM" id="SSF53244">
    <property type="entry name" value="MurD-like peptide ligases, peptide-binding domain"/>
    <property type="match status" value="1"/>
</dbReference>
<dbReference type="EC" id="6.3.2.29" evidence="7"/>
<dbReference type="InterPro" id="IPR013221">
    <property type="entry name" value="Mur_ligase_cen"/>
</dbReference>
<dbReference type="SUPFAM" id="SSF53623">
    <property type="entry name" value="MurD-like peptide ligases, catalytic domain"/>
    <property type="match status" value="1"/>
</dbReference>
<dbReference type="InterPro" id="IPR004101">
    <property type="entry name" value="Mur_ligase_C"/>
</dbReference>
<dbReference type="GO" id="GO:0071160">
    <property type="term" value="F:cyanophycin synthetase activity (L-aspartate-adding)"/>
    <property type="evidence" value="ECO:0007669"/>
    <property type="project" value="UniProtKB-EC"/>
</dbReference>
<evidence type="ECO:0000313" key="8">
    <source>
        <dbReference type="Proteomes" id="UP000095594"/>
    </source>
</evidence>
<dbReference type="EMBL" id="CYZX01000003">
    <property type="protein sequence ID" value="CUN79989.1"/>
    <property type="molecule type" value="Genomic_DNA"/>
</dbReference>
<dbReference type="Gene3D" id="3.90.190.20">
    <property type="entry name" value="Mur ligase, C-terminal domain"/>
    <property type="match status" value="1"/>
</dbReference>
<dbReference type="Pfam" id="PF02875">
    <property type="entry name" value="Mur_ligase_C"/>
    <property type="match status" value="1"/>
</dbReference>
<dbReference type="PROSITE" id="PS01011">
    <property type="entry name" value="FOLYLPOLYGLU_SYNT_1"/>
    <property type="match status" value="1"/>
</dbReference>
<dbReference type="AlphaFoldDB" id="A0A173ZWG5"/>
<keyword evidence="4" id="KW-0067">ATP-binding</keyword>
<keyword evidence="3" id="KW-0547">Nucleotide-binding</keyword>
<evidence type="ECO:0000256" key="2">
    <source>
        <dbReference type="ARBA" id="ARBA00022598"/>
    </source>
</evidence>
<evidence type="ECO:0000313" key="7">
    <source>
        <dbReference type="EMBL" id="CUN79989.1"/>
    </source>
</evidence>
<dbReference type="PANTHER" id="PTHR23135">
    <property type="entry name" value="MUR LIGASE FAMILY MEMBER"/>
    <property type="match status" value="1"/>
</dbReference>
<dbReference type="InterPro" id="IPR036565">
    <property type="entry name" value="Mur-like_cat_sf"/>
</dbReference>
<dbReference type="GO" id="GO:0005524">
    <property type="term" value="F:ATP binding"/>
    <property type="evidence" value="ECO:0007669"/>
    <property type="project" value="UniProtKB-KW"/>
</dbReference>
<dbReference type="GO" id="GO:0004326">
    <property type="term" value="F:tetrahydrofolylpolyglutamate synthase activity"/>
    <property type="evidence" value="ECO:0007669"/>
    <property type="project" value="InterPro"/>
</dbReference>
<organism evidence="7 8">
    <name type="scientific">Clostridium disporicum</name>
    <dbReference type="NCBI Taxonomy" id="84024"/>
    <lineage>
        <taxon>Bacteria</taxon>
        <taxon>Bacillati</taxon>
        <taxon>Bacillota</taxon>
        <taxon>Clostridia</taxon>
        <taxon>Eubacteriales</taxon>
        <taxon>Clostridiaceae</taxon>
        <taxon>Clostridium</taxon>
    </lineage>
</organism>
<sequence>MIIMSNIKLRFLEGTNLYSKDNLIYLKGDGECYRGELLKVVYNYMNIGEKLKLNSYIDIVEKNDIIEVLISSNNIYLSNNIIKSLMSNSSEETILNELESNSDNEWSKKLKEIAISKNIPYTRINENEVILGYGENSFKIDRNDYISKYDEDYSKIFNYIDGNVGEIPIISVTGTNGKTTTVRLIHKILLDLGYRSGLASTGGIYIGNKLIKYGDTTGFYSAREVLKNKDVNVAVLETARGGILKKGLGYKNSKVAIITSLSEDHIGMENIKSVDDLINIKSVITEELDKDGILIIKAIPTLVERFKDRNNVILFNYFEDKLIKDHTKRGNIAYYVKEDYIVKNRGGIEEKVISIKEIPFAFNGISKSNIRNVMVAMIATEHICKNMNSIIDIVKKIECDIYNNLGRQNILDFNDFKMIIDYGHNSEAFKEVFSIARSIKNNRIIGVITAAGDREDIYIKELGEIAAEFCDKIIIKEQPDLRGRKKGETAELLKEGALNNKYNSENIKVILEEEEAILYALRNANVGDVIVSFSQFLYLTFPVINKFRVERGLNKIGEDLDLMH</sequence>
<keyword evidence="2 7" id="KW-0436">Ligase</keyword>
<dbReference type="Proteomes" id="UP000095594">
    <property type="component" value="Unassembled WGS sequence"/>
</dbReference>
<feature type="domain" description="Mur ligase C-terminal" evidence="5">
    <location>
        <begin position="406"/>
        <end position="533"/>
    </location>
</feature>
<proteinExistence type="predicted"/>
<accession>A0A173ZWG5</accession>